<keyword evidence="2" id="KW-1185">Reference proteome</keyword>
<proteinExistence type="predicted"/>
<reference evidence="2" key="2">
    <citation type="journal article" date="2020" name="Biotechnol. Bioeng.">
        <title>Chromosome-scale scaffolds for the Chinese hamster reference genome assembly to facilitate the study of the CHO epigenome.</title>
        <authorList>
            <person name="Hilliard W."/>
            <person name="MacDonald M."/>
            <person name="Lee K.H."/>
        </authorList>
    </citation>
    <scope>NUCLEOTIDE SEQUENCE [LARGE SCALE GENOMIC DNA]</scope>
    <source>
        <strain evidence="2">17A/GY</strain>
    </source>
</reference>
<organism evidence="2 3">
    <name type="scientific">Cricetulus griseus</name>
    <name type="common">Chinese hamster</name>
    <name type="synonym">Cricetulus barabensis griseus</name>
    <dbReference type="NCBI Taxonomy" id="10029"/>
    <lineage>
        <taxon>Eukaryota</taxon>
        <taxon>Metazoa</taxon>
        <taxon>Chordata</taxon>
        <taxon>Craniata</taxon>
        <taxon>Vertebrata</taxon>
        <taxon>Euteleostomi</taxon>
        <taxon>Mammalia</taxon>
        <taxon>Eutheria</taxon>
        <taxon>Euarchontoglires</taxon>
        <taxon>Glires</taxon>
        <taxon>Rodentia</taxon>
        <taxon>Myomorpha</taxon>
        <taxon>Muroidea</taxon>
        <taxon>Cricetidae</taxon>
        <taxon>Cricetinae</taxon>
        <taxon>Cricetulus</taxon>
    </lineage>
</organism>
<evidence type="ECO:0000313" key="3">
    <source>
        <dbReference type="RefSeq" id="XP_035303894.1"/>
    </source>
</evidence>
<reference evidence="2" key="1">
    <citation type="journal article" date="2018" name="Biotechnol. Bioeng.">
        <title>A reference genome of the Chinese hamster based on a hybrid assembly strategy.</title>
        <authorList>
            <person name="Rupp O."/>
            <person name="MacDonald M.L."/>
            <person name="Li S."/>
            <person name="Dhiman H."/>
            <person name="Polson S."/>
            <person name="Griep S."/>
            <person name="Heffner K."/>
            <person name="Hernandez I."/>
            <person name="Brinkrolf K."/>
            <person name="Jadhav V."/>
            <person name="Samoudi M."/>
            <person name="Hao H."/>
            <person name="Kingham B."/>
            <person name="Goesmann A."/>
            <person name="Betenbaugh M.J."/>
            <person name="Lewis N.E."/>
            <person name="Borth N."/>
            <person name="Lee K.H."/>
        </authorList>
    </citation>
    <scope>NUCLEOTIDE SEQUENCE [LARGE SCALE GENOMIC DNA]</scope>
    <source>
        <strain evidence="2">17A/GY</strain>
    </source>
</reference>
<sequence>MQEGGEMGSVLQGNSRTAWTLGLLTGATDALGSGIRRPDSPKLDLLPAGVLYSRVRAHSQRGLRECGQRSRAALRLQRKRGRLSLRHRAGSRGLHRLRGLPAAGRALSADQQRPRPPPRSAAGPGLLRGLVLPVVRRLLFPHQSVAAHSARARHGAGWGCGTGRHRVQLLLHSQLGGAHREGPAAVPPGHRYVSLRHRSARCRGCPGLPRLPSGQWCGGHRNIPEPALHRNPGHQPQRVPGACLLVVVRLRPGLEGHLTIVGLKAFWTFPGSCRPSAKDKEGGCCGPLGPRGVASLGRLDCPNNVSPS</sequence>
<gene>
    <name evidence="3" type="primary">Syngr3</name>
</gene>
<protein>
    <submittedName>
        <fullName evidence="3">Synaptogyrin-3 isoform X2</fullName>
    </submittedName>
</protein>
<name>A0A9J7K0Q2_CRIGR</name>
<feature type="region of interest" description="Disordered" evidence="1">
    <location>
        <begin position="105"/>
        <end position="124"/>
    </location>
</feature>
<dbReference type="Proteomes" id="UP001108280">
    <property type="component" value="Chromosome 7"/>
</dbReference>
<dbReference type="GeneID" id="100767759"/>
<evidence type="ECO:0000256" key="1">
    <source>
        <dbReference type="SAM" id="MobiDB-lite"/>
    </source>
</evidence>
<dbReference type="AlphaFoldDB" id="A0A9J7K0Q2"/>
<evidence type="ECO:0000313" key="2">
    <source>
        <dbReference type="Proteomes" id="UP001108280"/>
    </source>
</evidence>
<dbReference type="OrthoDB" id="10497833at2759"/>
<reference evidence="3" key="3">
    <citation type="submission" date="2025-08" db="UniProtKB">
        <authorList>
            <consortium name="RefSeq"/>
        </authorList>
    </citation>
    <scope>IDENTIFICATION</scope>
    <source>
        <strain evidence="3">17A/GY</strain>
        <tissue evidence="3">Liver</tissue>
    </source>
</reference>
<dbReference type="RefSeq" id="XP_035303894.1">
    <property type="nucleotide sequence ID" value="XM_035448003.1"/>
</dbReference>
<dbReference type="CTD" id="9143"/>
<accession>A0A9J7K0Q2</accession>